<dbReference type="Proteomes" id="UP000237347">
    <property type="component" value="Unassembled WGS sequence"/>
</dbReference>
<dbReference type="AlphaFoldDB" id="A0AAW0LJH1"/>
<keyword evidence="3" id="KW-1185">Reference proteome</keyword>
<accession>A0AAW0LJH1</accession>
<dbReference type="EMBL" id="PKMF04000090">
    <property type="protein sequence ID" value="KAK7851206.1"/>
    <property type="molecule type" value="Genomic_DNA"/>
</dbReference>
<evidence type="ECO:0000313" key="2">
    <source>
        <dbReference type="EMBL" id="KAK7851206.1"/>
    </source>
</evidence>
<reference evidence="2 3" key="1">
    <citation type="journal article" date="2018" name="Sci. Data">
        <title>The draft genome sequence of cork oak.</title>
        <authorList>
            <person name="Ramos A.M."/>
            <person name="Usie A."/>
            <person name="Barbosa P."/>
            <person name="Barros P.M."/>
            <person name="Capote T."/>
            <person name="Chaves I."/>
            <person name="Simoes F."/>
            <person name="Abreu I."/>
            <person name="Carrasquinho I."/>
            <person name="Faro C."/>
            <person name="Guimaraes J.B."/>
            <person name="Mendonca D."/>
            <person name="Nobrega F."/>
            <person name="Rodrigues L."/>
            <person name="Saibo N.J.M."/>
            <person name="Varela M.C."/>
            <person name="Egas C."/>
            <person name="Matos J."/>
            <person name="Miguel C.M."/>
            <person name="Oliveira M.M."/>
            <person name="Ricardo C.P."/>
            <person name="Goncalves S."/>
        </authorList>
    </citation>
    <scope>NUCLEOTIDE SEQUENCE [LARGE SCALE GENOMIC DNA]</scope>
    <source>
        <strain evidence="3">cv. HL8</strain>
    </source>
</reference>
<evidence type="ECO:0000313" key="3">
    <source>
        <dbReference type="Proteomes" id="UP000237347"/>
    </source>
</evidence>
<name>A0AAW0LJH1_QUESU</name>
<feature type="region of interest" description="Disordered" evidence="1">
    <location>
        <begin position="57"/>
        <end position="76"/>
    </location>
</feature>
<protein>
    <submittedName>
        <fullName evidence="2">Uncharacterized protein</fullName>
    </submittedName>
</protein>
<gene>
    <name evidence="2" type="ORF">CFP56_042737</name>
</gene>
<organism evidence="2 3">
    <name type="scientific">Quercus suber</name>
    <name type="common">Cork oak</name>
    <dbReference type="NCBI Taxonomy" id="58331"/>
    <lineage>
        <taxon>Eukaryota</taxon>
        <taxon>Viridiplantae</taxon>
        <taxon>Streptophyta</taxon>
        <taxon>Embryophyta</taxon>
        <taxon>Tracheophyta</taxon>
        <taxon>Spermatophyta</taxon>
        <taxon>Magnoliopsida</taxon>
        <taxon>eudicotyledons</taxon>
        <taxon>Gunneridae</taxon>
        <taxon>Pentapetalae</taxon>
        <taxon>rosids</taxon>
        <taxon>fabids</taxon>
        <taxon>Fagales</taxon>
        <taxon>Fagaceae</taxon>
        <taxon>Quercus</taxon>
    </lineage>
</organism>
<evidence type="ECO:0000256" key="1">
    <source>
        <dbReference type="SAM" id="MobiDB-lite"/>
    </source>
</evidence>
<sequence>PNQIGTHNQKKSAVTILTNTMTFRPSIAQQYWTQHLYCYSGPYNLDATKAYGGKSSARSVKAGDTHNNSNQRDNPLLMSIRPKMPTASATATAIGIKNIVIQYFVEQAIHFAL</sequence>
<proteinExistence type="predicted"/>
<feature type="non-terminal residue" evidence="2">
    <location>
        <position position="1"/>
    </location>
</feature>
<comment type="caution">
    <text evidence="2">The sequence shown here is derived from an EMBL/GenBank/DDBJ whole genome shotgun (WGS) entry which is preliminary data.</text>
</comment>